<feature type="domain" description="Sulfotransferase" evidence="6">
    <location>
        <begin position="2"/>
        <end position="104"/>
    </location>
</feature>
<dbReference type="Proteomes" id="UP000335636">
    <property type="component" value="Unassembled WGS sequence"/>
</dbReference>
<feature type="domain" description="Sulfotransferase" evidence="6">
    <location>
        <begin position="128"/>
        <end position="371"/>
    </location>
</feature>
<dbReference type="Gene3D" id="3.40.50.300">
    <property type="entry name" value="P-loop containing nucleotide triphosphate hydrolases"/>
    <property type="match status" value="2"/>
</dbReference>
<dbReference type="InterPro" id="IPR027417">
    <property type="entry name" value="P-loop_NTPase"/>
</dbReference>
<comment type="caution">
    <text evidence="7">The sequence shown here is derived from an EMBL/GenBank/DDBJ whole genome shotgun (WGS) entry which is preliminary data.</text>
</comment>
<dbReference type="FunFam" id="3.40.50.300:FF:000433">
    <property type="entry name" value="Estrogen sulfotransferase"/>
    <property type="match status" value="1"/>
</dbReference>
<organism evidence="7 8">
    <name type="scientific">Marmota monax</name>
    <name type="common">Woodchuck</name>
    <dbReference type="NCBI Taxonomy" id="9995"/>
    <lineage>
        <taxon>Eukaryota</taxon>
        <taxon>Metazoa</taxon>
        <taxon>Chordata</taxon>
        <taxon>Craniata</taxon>
        <taxon>Vertebrata</taxon>
        <taxon>Euteleostomi</taxon>
        <taxon>Mammalia</taxon>
        <taxon>Eutheria</taxon>
        <taxon>Euarchontoglires</taxon>
        <taxon>Glires</taxon>
        <taxon>Rodentia</taxon>
        <taxon>Sciuromorpha</taxon>
        <taxon>Sciuridae</taxon>
        <taxon>Xerinae</taxon>
        <taxon>Marmotini</taxon>
        <taxon>Marmota</taxon>
    </lineage>
</organism>
<dbReference type="SUPFAM" id="SSF52540">
    <property type="entry name" value="P-loop containing nucleoside triphosphate hydrolases"/>
    <property type="match status" value="2"/>
</dbReference>
<evidence type="ECO:0000259" key="6">
    <source>
        <dbReference type="Pfam" id="PF00685"/>
    </source>
</evidence>
<name>A0A5E4D3K7_MARMO</name>
<dbReference type="PANTHER" id="PTHR11783">
    <property type="entry name" value="SULFOTRANSFERASE SULT"/>
    <property type="match status" value="1"/>
</dbReference>
<evidence type="ECO:0000256" key="2">
    <source>
        <dbReference type="ARBA" id="ARBA00005771"/>
    </source>
</evidence>
<gene>
    <name evidence="7" type="ORF">MONAX_5E021150</name>
</gene>
<proteinExistence type="inferred from homology"/>
<evidence type="ECO:0000256" key="1">
    <source>
        <dbReference type="ARBA" id="ARBA00004496"/>
    </source>
</evidence>
<dbReference type="GO" id="GO:0005737">
    <property type="term" value="C:cytoplasm"/>
    <property type="evidence" value="ECO:0007669"/>
    <property type="project" value="UniProtKB-SubCell"/>
</dbReference>
<keyword evidence="3" id="KW-0963">Cytoplasm</keyword>
<evidence type="ECO:0000256" key="3">
    <source>
        <dbReference type="ARBA" id="ARBA00022490"/>
    </source>
</evidence>
<dbReference type="GO" id="GO:0008146">
    <property type="term" value="F:sulfotransferase activity"/>
    <property type="evidence" value="ECO:0007669"/>
    <property type="project" value="InterPro"/>
</dbReference>
<evidence type="ECO:0000313" key="7">
    <source>
        <dbReference type="EMBL" id="VTJ88210.1"/>
    </source>
</evidence>
<sequence>MSMRDRENVLLLSYEKLQKDPRSTIEKICQFLGKKLNPEELDSVLKNSSFQVMKQNKMSNLEILPETLISKEFKITRKGISGDWKNHFTVAQAEAFDKVYQEKMLIRDSRILSYEVIKEVCAQFVIKDEDTVMVSYPKSGSHWLIEILCLIHSKGDTKWIRSVPIWERAPWLESDGGYKLLKEREGPWLLASHLPFHLFPKSFFTSKAKVIYIMRNPKDVLVSGYYYWTITNFSKKPESLEQYFKWFLQGYVPYGSWFEHIRGWMSMRHRKNVLLLSYEELQKDPRSTIEKICDFLGKKLNPEELDSVLKNSSFHVMKQNKMSNLEILSEEFSSRHFKITRKGICGDWKNHLTVAQAEALDKVYQEKMANFPKELFPWE</sequence>
<evidence type="ECO:0000256" key="4">
    <source>
        <dbReference type="ARBA" id="ARBA00022679"/>
    </source>
</evidence>
<dbReference type="EMBL" id="CABDUW010002852">
    <property type="protein sequence ID" value="VTJ88210.1"/>
    <property type="molecule type" value="Genomic_DNA"/>
</dbReference>
<keyword evidence="8" id="KW-1185">Reference proteome</keyword>
<dbReference type="Pfam" id="PF00685">
    <property type="entry name" value="Sulfotransfer_1"/>
    <property type="match status" value="2"/>
</dbReference>
<dbReference type="EC" id="2.8.2.-" evidence="5"/>
<comment type="similarity">
    <text evidence="2 5">Belongs to the sulfotransferase 1 family.</text>
</comment>
<evidence type="ECO:0000256" key="5">
    <source>
        <dbReference type="RuleBase" id="RU361155"/>
    </source>
</evidence>
<keyword evidence="4 5" id="KW-0808">Transferase</keyword>
<reference evidence="7" key="1">
    <citation type="submission" date="2019-04" db="EMBL/GenBank/DDBJ databases">
        <authorList>
            <person name="Alioto T."/>
            <person name="Alioto T."/>
        </authorList>
    </citation>
    <scope>NUCLEOTIDE SEQUENCE [LARGE SCALE GENOMIC DNA]</scope>
</reference>
<accession>A0A5E4D3K7</accession>
<protein>
    <recommendedName>
        <fullName evidence="5">Sulfotransferase</fullName>
        <ecNumber evidence="5">2.8.2.-</ecNumber>
    </recommendedName>
</protein>
<evidence type="ECO:0000313" key="8">
    <source>
        <dbReference type="Proteomes" id="UP000335636"/>
    </source>
</evidence>
<dbReference type="InterPro" id="IPR000863">
    <property type="entry name" value="Sulfotransferase_dom"/>
</dbReference>
<comment type="subcellular location">
    <subcellularLocation>
        <location evidence="1">Cytoplasm</location>
    </subcellularLocation>
</comment>
<dbReference type="AlphaFoldDB" id="A0A5E4D3K7"/>